<dbReference type="Pfam" id="PF00933">
    <property type="entry name" value="Glyco_hydro_3"/>
    <property type="match status" value="1"/>
</dbReference>
<dbReference type="InterPro" id="IPR051915">
    <property type="entry name" value="Cellulose_Degrad_GH3"/>
</dbReference>
<dbReference type="GO" id="GO:0008422">
    <property type="term" value="F:beta-glucosidase activity"/>
    <property type="evidence" value="ECO:0007669"/>
    <property type="project" value="UniProtKB-EC"/>
</dbReference>
<dbReference type="InterPro" id="IPR026891">
    <property type="entry name" value="Fn3-like"/>
</dbReference>
<dbReference type="NCBIfam" id="NF011678">
    <property type="entry name" value="PRK15098.1"/>
    <property type="match status" value="1"/>
</dbReference>
<comment type="caution">
    <text evidence="8">The sequence shown here is derived from an EMBL/GenBank/DDBJ whole genome shotgun (WGS) entry which is preliminary data.</text>
</comment>
<dbReference type="SMART" id="SM01217">
    <property type="entry name" value="Fn3_like"/>
    <property type="match status" value="1"/>
</dbReference>
<dbReference type="InterPro" id="IPR036962">
    <property type="entry name" value="Glyco_hydro_3_N_sf"/>
</dbReference>
<dbReference type="Pfam" id="PF14310">
    <property type="entry name" value="Fn3-like"/>
    <property type="match status" value="1"/>
</dbReference>
<dbReference type="PRINTS" id="PR00133">
    <property type="entry name" value="GLHYDRLASE3"/>
</dbReference>
<keyword evidence="6" id="KW-0326">Glycosidase</keyword>
<dbReference type="Gene3D" id="2.60.40.10">
    <property type="entry name" value="Immunoglobulins"/>
    <property type="match status" value="1"/>
</dbReference>
<evidence type="ECO:0000256" key="2">
    <source>
        <dbReference type="ARBA" id="ARBA00005336"/>
    </source>
</evidence>
<keyword evidence="5 8" id="KW-0378">Hydrolase</keyword>
<protein>
    <recommendedName>
        <fullName evidence="3">beta-glucosidase</fullName>
        <ecNumber evidence="3">3.2.1.21</ecNumber>
    </recommendedName>
</protein>
<dbReference type="STRING" id="100884.GCA_000269565_01692"/>
<dbReference type="OrthoDB" id="9805821at2"/>
<dbReference type="EMBL" id="ADKX01000001">
    <property type="protein sequence ID" value="EFW06474.1"/>
    <property type="molecule type" value="Genomic_DNA"/>
</dbReference>
<dbReference type="Gene3D" id="3.20.20.300">
    <property type="entry name" value="Glycoside hydrolase, family 3, N-terminal domain"/>
    <property type="match status" value="1"/>
</dbReference>
<dbReference type="SUPFAM" id="SSF51445">
    <property type="entry name" value="(Trans)glycosidases"/>
    <property type="match status" value="1"/>
</dbReference>
<accession>E7G5H3</accession>
<keyword evidence="4" id="KW-0732">Signal</keyword>
<dbReference type="PANTHER" id="PTHR30620">
    <property type="entry name" value="PERIPLASMIC BETA-GLUCOSIDASE-RELATED"/>
    <property type="match status" value="1"/>
</dbReference>
<dbReference type="eggNOG" id="COG1472">
    <property type="taxonomic scope" value="Bacteria"/>
</dbReference>
<dbReference type="EC" id="3.2.1.21" evidence="3"/>
<dbReference type="GO" id="GO:0009251">
    <property type="term" value="P:glucan catabolic process"/>
    <property type="evidence" value="ECO:0007669"/>
    <property type="project" value="TreeGrafter"/>
</dbReference>
<dbReference type="InterPro" id="IPR001764">
    <property type="entry name" value="Glyco_hydro_3_N"/>
</dbReference>
<name>E7G5H3_9FIRM</name>
<dbReference type="InterPro" id="IPR017853">
    <property type="entry name" value="GH"/>
</dbReference>
<comment type="catalytic activity">
    <reaction evidence="1">
        <text>Hydrolysis of terminal, non-reducing beta-D-glucosyl residues with release of beta-D-glucose.</text>
        <dbReference type="EC" id="3.2.1.21"/>
    </reaction>
</comment>
<evidence type="ECO:0000256" key="5">
    <source>
        <dbReference type="ARBA" id="ARBA00022801"/>
    </source>
</evidence>
<dbReference type="GeneID" id="78229559"/>
<dbReference type="PANTHER" id="PTHR30620:SF16">
    <property type="entry name" value="LYSOSOMAL BETA GLUCOSIDASE"/>
    <property type="match status" value="1"/>
</dbReference>
<dbReference type="SUPFAM" id="SSF52279">
    <property type="entry name" value="Beta-D-glucan exohydrolase, C-terminal domain"/>
    <property type="match status" value="1"/>
</dbReference>
<organism evidence="8 9">
    <name type="scientific">Coprobacillus cateniformis</name>
    <dbReference type="NCBI Taxonomy" id="100884"/>
    <lineage>
        <taxon>Bacteria</taxon>
        <taxon>Bacillati</taxon>
        <taxon>Bacillota</taxon>
        <taxon>Erysipelotrichia</taxon>
        <taxon>Erysipelotrichales</taxon>
        <taxon>Coprobacillaceae</taxon>
        <taxon>Coprobacillus</taxon>
    </lineage>
</organism>
<evidence type="ECO:0000313" key="8">
    <source>
        <dbReference type="EMBL" id="EFW06474.1"/>
    </source>
</evidence>
<evidence type="ECO:0000259" key="7">
    <source>
        <dbReference type="SMART" id="SM01217"/>
    </source>
</evidence>
<evidence type="ECO:0000256" key="6">
    <source>
        <dbReference type="ARBA" id="ARBA00023295"/>
    </source>
</evidence>
<dbReference type="InterPro" id="IPR002772">
    <property type="entry name" value="Glyco_hydro_3_C"/>
</dbReference>
<feature type="domain" description="Fibronectin type III-like" evidence="7">
    <location>
        <begin position="653"/>
        <end position="722"/>
    </location>
</feature>
<dbReference type="InterPro" id="IPR013783">
    <property type="entry name" value="Ig-like_fold"/>
</dbReference>
<dbReference type="FunFam" id="2.60.40.10:FF:000495">
    <property type="entry name" value="Periplasmic beta-glucosidase"/>
    <property type="match status" value="1"/>
</dbReference>
<evidence type="ECO:0000313" key="9">
    <source>
        <dbReference type="Proteomes" id="UP000003157"/>
    </source>
</evidence>
<reference evidence="8 9" key="1">
    <citation type="submission" date="2010-12" db="EMBL/GenBank/DDBJ databases">
        <title>The Genome Sequence of Coprobacillus sp. strain 29_1.</title>
        <authorList>
            <consortium name="The Broad Institute Genome Sequencing Platform"/>
            <person name="Earl A."/>
            <person name="Ward D."/>
            <person name="Feldgarden M."/>
            <person name="Gevers D."/>
            <person name="Daigneault M."/>
            <person name="Sibley C.D."/>
            <person name="White A."/>
            <person name="Strauss J."/>
            <person name="Allen-Vercoe E."/>
            <person name="Young S.K."/>
            <person name="Zeng Q."/>
            <person name="Gargeya S."/>
            <person name="Fitzgerald M."/>
            <person name="Haas B."/>
            <person name="Abouelleil A."/>
            <person name="Alvarado L."/>
            <person name="Arachchi H.M."/>
            <person name="Berlin A."/>
            <person name="Brown A."/>
            <person name="Chapman S.B."/>
            <person name="Chen Z."/>
            <person name="Dunbar C."/>
            <person name="Freedman E."/>
            <person name="Gearin G."/>
            <person name="Gellesch M."/>
            <person name="Goldberg J."/>
            <person name="Griggs A."/>
            <person name="Gujja S."/>
            <person name="Heilman E."/>
            <person name="Heiman D."/>
            <person name="Howarth C."/>
            <person name="Larson L."/>
            <person name="Lui A."/>
            <person name="MacDonald P.J.P."/>
            <person name="Mehta T."/>
            <person name="Montmayeur A."/>
            <person name="Murphy C."/>
            <person name="Neiman D."/>
            <person name="Pearson M."/>
            <person name="Priest M."/>
            <person name="Roberts A."/>
            <person name="Saif S."/>
            <person name="Shea T."/>
            <person name="Shenoy N."/>
            <person name="Sisk P."/>
            <person name="Stolte C."/>
            <person name="Sykes S."/>
            <person name="White J."/>
            <person name="Yandava C."/>
            <person name="Nusbaum C."/>
            <person name="Birren B."/>
        </authorList>
    </citation>
    <scope>NUCLEOTIDE SEQUENCE [LARGE SCALE GENOMIC DNA]</scope>
    <source>
        <strain evidence="8 9">29_1</strain>
    </source>
</reference>
<dbReference type="HOGENOM" id="CLU_004542_5_1_9"/>
<evidence type="ECO:0000256" key="1">
    <source>
        <dbReference type="ARBA" id="ARBA00000448"/>
    </source>
</evidence>
<dbReference type="RefSeq" id="WP_008787139.1">
    <property type="nucleotide sequence ID" value="NZ_AKCB01000001.1"/>
</dbReference>
<proteinExistence type="inferred from homology"/>
<dbReference type="Proteomes" id="UP000003157">
    <property type="component" value="Unassembled WGS sequence"/>
</dbReference>
<dbReference type="Pfam" id="PF01915">
    <property type="entry name" value="Glyco_hydro_3_C"/>
    <property type="match status" value="1"/>
</dbReference>
<dbReference type="AlphaFoldDB" id="E7G5H3"/>
<sequence length="734" mass="81220">MKQEQLDELLESLTLDEKIGQLVQLNGNFFDSNEKVATGPVQKIGIDKDKIHLTGSILNTLGAKELKTLQNAYLEKSEKKIPMLFMADIINGFKTIFPIPLGLGCSFDAELVKKTAQIAAKEAAVSGIHITFSPMVDMVRDARWGRVMESYGEDNFLNCEYAKAMVEGYQGNNDPHSTIASCVKHFAGYGAPLAGKEYNTVELGERSLREAYLPAYKAAIDAGCHLVMTSFNTIDGIPVTANKWILKDVLRDEWGFDEVVISDHSAVKELVPHGIAAHYEEAAKLAIEAGCDIDMMTATYSNHLKDLVESGQIDIQLINESVKRVLKLKNDLGLFENPYRGANELEEQQYVMCDEFRKVAREVVSKTCVLLKNDSVLPINQNQRVAVVGPYASNKNLSGMWSINVDPDKVVTIYDGLKKQGKHVKCAEGYPMMDDDSLFESFGYGKKETNLTGNKDEKIQEAIDIAKESDVVIVAIGEHSHQSGEGGARGDITIPKVQLELLKAIKKLGKPVVTLVFSGRPLALKDVAENSDAILQCWFPGTEGGDGIADLVYGKVNPSARLSMTFPYSVGQCPIYYNHMSTGRPALESTHSKRFTSRYIDIPNDPYYCFGYGLSYSEFEYSDITLDKTTLTNDSTITASVTVSNTSDISGEEVVQLYIRDIAGSVVRPVKELKGVQKVYLAPHTSQTVTFEIKEEMLRFITKDMSFASEPGEFHIFIGHDSNTQNKQIFTLES</sequence>
<evidence type="ECO:0000256" key="4">
    <source>
        <dbReference type="ARBA" id="ARBA00022729"/>
    </source>
</evidence>
<keyword evidence="9" id="KW-1185">Reference proteome</keyword>
<comment type="similarity">
    <text evidence="2">Belongs to the glycosyl hydrolase 3 family.</text>
</comment>
<dbReference type="Gene3D" id="3.40.50.1700">
    <property type="entry name" value="Glycoside hydrolase family 3 C-terminal domain"/>
    <property type="match status" value="1"/>
</dbReference>
<dbReference type="InterPro" id="IPR036881">
    <property type="entry name" value="Glyco_hydro_3_C_sf"/>
</dbReference>
<evidence type="ECO:0000256" key="3">
    <source>
        <dbReference type="ARBA" id="ARBA00012744"/>
    </source>
</evidence>
<gene>
    <name evidence="8" type="ORF">HMPREF9488_00011</name>
</gene>